<reference evidence="4 5" key="1">
    <citation type="submission" date="2020-10" db="EMBL/GenBank/DDBJ databases">
        <title>Sequencing the genomes of 1000 actinobacteria strains.</title>
        <authorList>
            <person name="Klenk H.-P."/>
        </authorList>
    </citation>
    <scope>NUCLEOTIDE SEQUENCE [LARGE SCALE GENOMIC DNA]</scope>
    <source>
        <strain evidence="4 5">DSM 45157</strain>
    </source>
</reference>
<evidence type="ECO:0000256" key="2">
    <source>
        <dbReference type="SAM" id="Phobius"/>
    </source>
</evidence>
<organism evidence="4 5">
    <name type="scientific">Nocardiopsis terrae</name>
    <dbReference type="NCBI Taxonomy" id="372655"/>
    <lineage>
        <taxon>Bacteria</taxon>
        <taxon>Bacillati</taxon>
        <taxon>Actinomycetota</taxon>
        <taxon>Actinomycetes</taxon>
        <taxon>Streptosporangiales</taxon>
        <taxon>Nocardiopsidaceae</taxon>
        <taxon>Nocardiopsis</taxon>
    </lineage>
</organism>
<accession>A0ABR9HHT5</accession>
<feature type="domain" description="YdbS-like PH" evidence="3">
    <location>
        <begin position="506"/>
        <end position="558"/>
    </location>
</feature>
<feature type="transmembrane region" description="Helical" evidence="2">
    <location>
        <begin position="53"/>
        <end position="77"/>
    </location>
</feature>
<evidence type="ECO:0000313" key="4">
    <source>
        <dbReference type="EMBL" id="MBE1458563.1"/>
    </source>
</evidence>
<feature type="transmembrane region" description="Helical" evidence="2">
    <location>
        <begin position="226"/>
        <end position="250"/>
    </location>
</feature>
<dbReference type="RefSeq" id="WP_191269511.1">
    <property type="nucleotide sequence ID" value="NZ_BMXJ01000003.1"/>
</dbReference>
<dbReference type="Pfam" id="PF03703">
    <property type="entry name" value="bPH_2"/>
    <property type="match status" value="2"/>
</dbReference>
<feature type="compositionally biased region" description="Basic and acidic residues" evidence="1">
    <location>
        <begin position="1"/>
        <end position="25"/>
    </location>
</feature>
<keyword evidence="5" id="KW-1185">Reference proteome</keyword>
<dbReference type="PANTHER" id="PTHR34473:SF2">
    <property type="entry name" value="UPF0699 TRANSMEMBRANE PROTEIN YDBT"/>
    <property type="match status" value="1"/>
</dbReference>
<feature type="domain" description="YdbS-like PH" evidence="3">
    <location>
        <begin position="108"/>
        <end position="189"/>
    </location>
</feature>
<evidence type="ECO:0000259" key="3">
    <source>
        <dbReference type="Pfam" id="PF03703"/>
    </source>
</evidence>
<gene>
    <name evidence="4" type="ORF">H4W79_002777</name>
</gene>
<feature type="region of interest" description="Disordered" evidence="1">
    <location>
        <begin position="1"/>
        <end position="42"/>
    </location>
</feature>
<feature type="transmembrane region" description="Helical" evidence="2">
    <location>
        <begin position="475"/>
        <end position="494"/>
    </location>
</feature>
<keyword evidence="2" id="KW-0472">Membrane</keyword>
<evidence type="ECO:0000313" key="5">
    <source>
        <dbReference type="Proteomes" id="UP000598217"/>
    </source>
</evidence>
<keyword evidence="2" id="KW-1133">Transmembrane helix</keyword>
<keyword evidence="2" id="KW-0812">Transmembrane</keyword>
<dbReference type="InterPro" id="IPR005182">
    <property type="entry name" value="YdbS-like_PH"/>
</dbReference>
<comment type="caution">
    <text evidence="4">The sequence shown here is derived from an EMBL/GenBank/DDBJ whole genome shotgun (WGS) entry which is preliminary data.</text>
</comment>
<feature type="region of interest" description="Disordered" evidence="1">
    <location>
        <begin position="192"/>
        <end position="215"/>
    </location>
</feature>
<sequence length="600" mass="64626">MTSHDDHHPDGEQHDEEQHEGEQHGELPQGQSREPGQDQGEEVRWEGLSTLSVWASTVVVALFMVPAAIVGTVVLFVVDVSNLWALLPLPATLAFIALMTYLDLLRLRATRYRVTPERMEMRSGIIAKAYRSIPRERVRSVDVAAPIYVRIFGLCSVTVGTGESAGAGGTDQLQLLYVTAGQGERLRRELLRRAAPATGSPDGGEGTGEEEAEDDGTELVRLNPRWFAYAPATTATFGVGLGVIAALVGLNAQTGGHGWQWISEQAGLPSAQEMSSFVMGRLLVVLPVTLLGLLLSGVVVLVATAVETWWDYRLLREQDGTVRLRRGLLTSVSLSVEGRRLNGVVLHEPFVLRSVGGASIRAVATGLSAGDAQKTEAKSRLSPAMPVRRARELGAALMREPDSALDVPLARHPKAALRRRFTRAALGSVAVLALAGVLAWAQQLATESWWNVLQETEAEFMPVPLISPSAEAAPGWGWIAVALLGVVVAFWYAVGSYRGLAHGLHPRYLVVRKGMAVRDTVTLERSSVIGWRVTRSPFQRRLGLADVSATTASGEGLYTAQDVGLGQGLAWADEAVPELLAPFLVRDQGSSEPERPSALP</sequence>
<name>A0ABR9HHT5_9ACTN</name>
<evidence type="ECO:0000256" key="1">
    <source>
        <dbReference type="SAM" id="MobiDB-lite"/>
    </source>
</evidence>
<dbReference type="PANTHER" id="PTHR34473">
    <property type="entry name" value="UPF0699 TRANSMEMBRANE PROTEIN YDBS"/>
    <property type="match status" value="1"/>
</dbReference>
<protein>
    <submittedName>
        <fullName evidence="4">Membrane protein</fullName>
    </submittedName>
</protein>
<feature type="transmembrane region" description="Helical" evidence="2">
    <location>
        <begin position="83"/>
        <end position="104"/>
    </location>
</feature>
<proteinExistence type="predicted"/>
<dbReference type="EMBL" id="JADBDY010000001">
    <property type="protein sequence ID" value="MBE1458563.1"/>
    <property type="molecule type" value="Genomic_DNA"/>
</dbReference>
<feature type="transmembrane region" description="Helical" evidence="2">
    <location>
        <begin position="282"/>
        <end position="306"/>
    </location>
</feature>
<feature type="transmembrane region" description="Helical" evidence="2">
    <location>
        <begin position="421"/>
        <end position="441"/>
    </location>
</feature>
<dbReference type="Proteomes" id="UP000598217">
    <property type="component" value="Unassembled WGS sequence"/>
</dbReference>